<evidence type="ECO:0000256" key="2">
    <source>
        <dbReference type="HAMAP-Rule" id="MF_01507"/>
    </source>
</evidence>
<gene>
    <name evidence="3" type="ORF">CM240_1963</name>
</gene>
<dbReference type="AlphaFoldDB" id="W6RWR2"/>
<dbReference type="PATRIC" id="fig|1216932.3.peg.1962"/>
<evidence type="ECO:0000313" key="4">
    <source>
        <dbReference type="Proteomes" id="UP000019426"/>
    </source>
</evidence>
<name>W6RWR2_9CLOT</name>
<dbReference type="OrthoDB" id="9796303at2"/>
<accession>W6RWR2</accession>
<dbReference type="eggNOG" id="COG4472">
    <property type="taxonomic scope" value="Bacteria"/>
</dbReference>
<sequence>MSNTNEHTIQFDAIKTKQELTKGILSEVYTSLVEKGYNPIDQLVGYLISGDPTYITNYNGARSLVRKLERYEILEEVIKSYLNIEDIK</sequence>
<dbReference type="PANTHER" id="PTHR40067:SF1">
    <property type="entry name" value="UPF0297 PROTEIN YRZL"/>
    <property type="match status" value="1"/>
</dbReference>
<dbReference type="STRING" id="1216932.CM240_1963"/>
<dbReference type="HAMAP" id="MF_01507">
    <property type="entry name" value="UPF0297"/>
    <property type="match status" value="1"/>
</dbReference>
<dbReference type="PIRSF" id="PIRSF037258">
    <property type="entry name" value="DUF965_bac"/>
    <property type="match status" value="1"/>
</dbReference>
<evidence type="ECO:0000313" key="3">
    <source>
        <dbReference type="EMBL" id="CDM69121.1"/>
    </source>
</evidence>
<dbReference type="KEGG" id="clt:CM240_1963"/>
<organism evidence="3 4">
    <name type="scientific">Clostridium bornimense</name>
    <dbReference type="NCBI Taxonomy" id="1216932"/>
    <lineage>
        <taxon>Bacteria</taxon>
        <taxon>Bacillati</taxon>
        <taxon>Bacillota</taxon>
        <taxon>Clostridia</taxon>
        <taxon>Eubacteriales</taxon>
        <taxon>Clostridiaceae</taxon>
        <taxon>Clostridium</taxon>
    </lineage>
</organism>
<protein>
    <recommendedName>
        <fullName evidence="2">UPF0297 protein CM240_1963</fullName>
    </recommendedName>
</protein>
<dbReference type="NCBIfam" id="NF003997">
    <property type="entry name" value="PRK05473.1"/>
    <property type="match status" value="1"/>
</dbReference>
<evidence type="ECO:0000256" key="1">
    <source>
        <dbReference type="ARBA" id="ARBA00010888"/>
    </source>
</evidence>
<comment type="similarity">
    <text evidence="1 2">Belongs to the UPF0297 family.</text>
</comment>
<reference evidence="3 4" key="1">
    <citation type="submission" date="2013-11" db="EMBL/GenBank/DDBJ databases">
        <title>Complete genome sequence of Clostridum sp. M2/40.</title>
        <authorList>
            <person name="Wibberg D."/>
            <person name="Puehler A."/>
            <person name="Schlueter A."/>
        </authorList>
    </citation>
    <scope>NUCLEOTIDE SEQUENCE [LARGE SCALE GENOMIC DNA]</scope>
    <source>
        <strain evidence="4">M2/40</strain>
    </source>
</reference>
<dbReference type="InterPro" id="IPR009309">
    <property type="entry name" value="IreB"/>
</dbReference>
<dbReference type="PANTHER" id="PTHR40067">
    <property type="entry name" value="UPF0297 PROTEIN YRZL"/>
    <property type="match status" value="1"/>
</dbReference>
<proteinExistence type="inferred from homology"/>
<keyword evidence="4" id="KW-1185">Reference proteome</keyword>
<dbReference type="EMBL" id="HG917868">
    <property type="protein sequence ID" value="CDM69121.1"/>
    <property type="molecule type" value="Genomic_DNA"/>
</dbReference>
<dbReference type="Pfam" id="PF06135">
    <property type="entry name" value="IreB"/>
    <property type="match status" value="1"/>
</dbReference>
<dbReference type="HOGENOM" id="CLU_162466_0_0_9"/>
<dbReference type="RefSeq" id="WP_044038852.1">
    <property type="nucleotide sequence ID" value="NZ_HG917868.1"/>
</dbReference>
<dbReference type="Proteomes" id="UP000019426">
    <property type="component" value="Chromosome M2/40_rep1"/>
</dbReference>